<evidence type="ECO:0000256" key="2">
    <source>
        <dbReference type="ARBA" id="ARBA00022737"/>
    </source>
</evidence>
<dbReference type="Proteomes" id="UP001329430">
    <property type="component" value="Chromosome 9"/>
</dbReference>
<dbReference type="PROSITE" id="PS51450">
    <property type="entry name" value="LRR"/>
    <property type="match status" value="6"/>
</dbReference>
<dbReference type="SMART" id="SM00369">
    <property type="entry name" value="LRR_TYP"/>
    <property type="match status" value="11"/>
</dbReference>
<dbReference type="InterPro" id="IPR055414">
    <property type="entry name" value="LRR_R13L4/SHOC2-like"/>
</dbReference>
<dbReference type="GO" id="GO:0045197">
    <property type="term" value="P:establishment or maintenance of epithelial cell apical/basal polarity"/>
    <property type="evidence" value="ECO:0007669"/>
    <property type="project" value="TreeGrafter"/>
</dbReference>
<dbReference type="Gene3D" id="2.30.42.10">
    <property type="match status" value="1"/>
</dbReference>
<dbReference type="GO" id="GO:0005912">
    <property type="term" value="C:adherens junction"/>
    <property type="evidence" value="ECO:0007669"/>
    <property type="project" value="TreeGrafter"/>
</dbReference>
<dbReference type="AlphaFoldDB" id="A0AAN7V0E5"/>
<dbReference type="GO" id="GO:0098609">
    <property type="term" value="P:cell-cell adhesion"/>
    <property type="evidence" value="ECO:0007669"/>
    <property type="project" value="TreeGrafter"/>
</dbReference>
<keyword evidence="2" id="KW-0677">Repeat</keyword>
<keyword evidence="1" id="KW-0433">Leucine-rich repeat</keyword>
<dbReference type="GO" id="GO:0098968">
    <property type="term" value="P:neurotransmitter receptor transport postsynaptic membrane to endosome"/>
    <property type="evidence" value="ECO:0007669"/>
    <property type="project" value="TreeGrafter"/>
</dbReference>
<dbReference type="CDD" id="cd00136">
    <property type="entry name" value="PDZ_canonical"/>
    <property type="match status" value="1"/>
</dbReference>
<dbReference type="InterPro" id="IPR003591">
    <property type="entry name" value="Leu-rich_rpt_typical-subtyp"/>
</dbReference>
<dbReference type="GO" id="GO:0045211">
    <property type="term" value="C:postsynaptic membrane"/>
    <property type="evidence" value="ECO:0007669"/>
    <property type="project" value="TreeGrafter"/>
</dbReference>
<dbReference type="GO" id="GO:0016323">
    <property type="term" value="C:basolateral plasma membrane"/>
    <property type="evidence" value="ECO:0007669"/>
    <property type="project" value="TreeGrafter"/>
</dbReference>
<dbReference type="InterPro" id="IPR032675">
    <property type="entry name" value="LRR_dom_sf"/>
</dbReference>
<name>A0AAN7V0E5_9COLE</name>
<dbReference type="GO" id="GO:0098887">
    <property type="term" value="P:neurotransmitter receptor transport, endosome to postsynaptic membrane"/>
    <property type="evidence" value="ECO:0007669"/>
    <property type="project" value="TreeGrafter"/>
</dbReference>
<keyword evidence="5" id="KW-1185">Reference proteome</keyword>
<dbReference type="InterPro" id="IPR036034">
    <property type="entry name" value="PDZ_sf"/>
</dbReference>
<gene>
    <name evidence="4" type="ORF">RI129_011579</name>
</gene>
<dbReference type="GO" id="GO:0043113">
    <property type="term" value="P:receptor clustering"/>
    <property type="evidence" value="ECO:0007669"/>
    <property type="project" value="TreeGrafter"/>
</dbReference>
<dbReference type="SUPFAM" id="SSF50156">
    <property type="entry name" value="PDZ domain-like"/>
    <property type="match status" value="1"/>
</dbReference>
<dbReference type="SMART" id="SM00365">
    <property type="entry name" value="LRR_SD22"/>
    <property type="match status" value="6"/>
</dbReference>
<protein>
    <recommendedName>
        <fullName evidence="3">PDZ domain-containing protein</fullName>
    </recommendedName>
</protein>
<dbReference type="SMART" id="SM00364">
    <property type="entry name" value="LRR_BAC"/>
    <property type="match status" value="6"/>
</dbReference>
<reference evidence="4 5" key="1">
    <citation type="journal article" date="2024" name="Insects">
        <title>An Improved Chromosome-Level Genome Assembly of the Firefly Pyrocoelia pectoralis.</title>
        <authorList>
            <person name="Fu X."/>
            <person name="Meyer-Rochow V.B."/>
            <person name="Ballantyne L."/>
            <person name="Zhu X."/>
        </authorList>
    </citation>
    <scope>NUCLEOTIDE SEQUENCE [LARGE SCALE GENOMIC DNA]</scope>
    <source>
        <strain evidence="4">XCY_ONT2</strain>
    </source>
</reference>
<accession>A0AAN7V0E5</accession>
<dbReference type="Pfam" id="PF23598">
    <property type="entry name" value="LRR_14"/>
    <property type="match status" value="2"/>
</dbReference>
<dbReference type="PANTHER" id="PTHR23119">
    <property type="entry name" value="DISCS LARGE"/>
    <property type="match status" value="1"/>
</dbReference>
<evidence type="ECO:0000259" key="3">
    <source>
        <dbReference type="PROSITE" id="PS50106"/>
    </source>
</evidence>
<dbReference type="EMBL" id="JAVRBK010000009">
    <property type="protein sequence ID" value="KAK5639087.1"/>
    <property type="molecule type" value="Genomic_DNA"/>
</dbReference>
<evidence type="ECO:0000313" key="5">
    <source>
        <dbReference type="Proteomes" id="UP001329430"/>
    </source>
</evidence>
<dbReference type="PANTHER" id="PTHR23119:SF50">
    <property type="entry name" value="PDZ DOMAIN-CONTAINING PROTEIN"/>
    <property type="match status" value="1"/>
</dbReference>
<evidence type="ECO:0000313" key="4">
    <source>
        <dbReference type="EMBL" id="KAK5639087.1"/>
    </source>
</evidence>
<dbReference type="InterPro" id="IPR001611">
    <property type="entry name" value="Leu-rich_rpt"/>
</dbReference>
<comment type="caution">
    <text evidence="4">The sequence shown here is derived from an EMBL/GenBank/DDBJ whole genome shotgun (WGS) entry which is preliminary data.</text>
</comment>
<dbReference type="SUPFAM" id="SSF52058">
    <property type="entry name" value="L domain-like"/>
    <property type="match status" value="1"/>
</dbReference>
<proteinExistence type="predicted"/>
<sequence length="910" mass="103920">MYPLNCILLGLVYESIPANIHRCHRLKVLHLSSNNLTKVPNSVTRLVCLKELYLNNCDIEFLPANFGRLNNLHILELRENHLSSLPKSLKQLSELRRLDVSSNMFRHFPDIIGTMTNLTELWMNDNFISEIPESIGNLLKLVHFDMSCNRLESLSNSIGLCLNMTLLLLSMNDLKELPNNIGKLVTLHTLKIDHNLLESLPDSIGCLHNLEELDVQFNNLKSFPHSIGMLRKLNSLVAAQNSISFLPTEFGSCTSLSVLSLHYNNLIYLPDEIGHLQNLTSISLINNKLRYLPITILSLRKLKALWLSHNQIQPLITLQTETLENGQVVLTCVFLPQIEVPLEIQPSLTVTSTGRKIEFVEPSVNTDLPVKFTRIPTPHPKAFVKYQRTLGNVLRRNTETVSHTTSTNTVYIKEANIIPMKNATNEKNDNEILTQSSQCSIDQNVSETASTQSRSCSQVLENNRELSDTFSKDISIDSDLTTNVESIVESTSPTYNGNKICDSLKNLKPKQPPPYHIAAAYSKGAHIFLNSSDKSYKEAEPKHFTQDQPLNILNPQPKHARCIPQPQHKPTCVDQINDENNVEYHIIESVLKIASQLLRIRTDTQQYRCIIEQYLKMLNDNDNQQLVDCGFLELKMHILQTTEYLLSQYDYLYFRKNHVLQIIEHLEMNLVLIGNQVIDLPLLHISNDDSEVNKKLLVIEIVAILLDTNYRSYEYKQLLNEIEAALYEYHSIDNLQYEFNENDDILVLSKLHLIKVALYFLSCDVTEVQYQQLFHKIIAFQRKLEVLQKPYSKSGETPQNCTLGDNVDNRGANDSKSYMNWVFGAHRNRKIVKVELTPCCYVLGFSVSHTVEGVFIEEVDKNGNAFQKLFSGDKILMLDDRDISKIEPQEALKAVQVWGPETETFLVSRN</sequence>
<dbReference type="GO" id="GO:0014069">
    <property type="term" value="C:postsynaptic density"/>
    <property type="evidence" value="ECO:0007669"/>
    <property type="project" value="TreeGrafter"/>
</dbReference>
<organism evidence="4 5">
    <name type="scientific">Pyrocoelia pectoralis</name>
    <dbReference type="NCBI Taxonomy" id="417401"/>
    <lineage>
        <taxon>Eukaryota</taxon>
        <taxon>Metazoa</taxon>
        <taxon>Ecdysozoa</taxon>
        <taxon>Arthropoda</taxon>
        <taxon>Hexapoda</taxon>
        <taxon>Insecta</taxon>
        <taxon>Pterygota</taxon>
        <taxon>Neoptera</taxon>
        <taxon>Endopterygota</taxon>
        <taxon>Coleoptera</taxon>
        <taxon>Polyphaga</taxon>
        <taxon>Elateriformia</taxon>
        <taxon>Elateroidea</taxon>
        <taxon>Lampyridae</taxon>
        <taxon>Lampyrinae</taxon>
        <taxon>Pyrocoelia</taxon>
    </lineage>
</organism>
<dbReference type="Gene3D" id="3.80.10.10">
    <property type="entry name" value="Ribonuclease Inhibitor"/>
    <property type="match status" value="1"/>
</dbReference>
<evidence type="ECO:0000256" key="1">
    <source>
        <dbReference type="ARBA" id="ARBA00022614"/>
    </source>
</evidence>
<dbReference type="GO" id="GO:0019901">
    <property type="term" value="F:protein kinase binding"/>
    <property type="evidence" value="ECO:0007669"/>
    <property type="project" value="TreeGrafter"/>
</dbReference>
<dbReference type="PROSITE" id="PS50106">
    <property type="entry name" value="PDZ"/>
    <property type="match status" value="1"/>
</dbReference>
<dbReference type="InterPro" id="IPR050614">
    <property type="entry name" value="Synaptic_Scaffolding_LAP-MAGUK"/>
</dbReference>
<dbReference type="InterPro" id="IPR001478">
    <property type="entry name" value="PDZ"/>
</dbReference>
<feature type="domain" description="PDZ" evidence="3">
    <location>
        <begin position="831"/>
        <end position="896"/>
    </location>
</feature>